<proteinExistence type="predicted"/>
<dbReference type="RefSeq" id="WP_239676998.1">
    <property type="nucleotide sequence ID" value="NZ_CP070499.1"/>
</dbReference>
<keyword evidence="2" id="KW-1185">Reference proteome</keyword>
<dbReference type="EMBL" id="CP070499">
    <property type="protein sequence ID" value="QSB14839.1"/>
    <property type="molecule type" value="Genomic_DNA"/>
</dbReference>
<accession>A0A895YH47</accession>
<dbReference type="KEGG" id="nhy:JQS43_00075"/>
<evidence type="ECO:0000313" key="2">
    <source>
        <dbReference type="Proteomes" id="UP000662857"/>
    </source>
</evidence>
<dbReference type="Proteomes" id="UP000662857">
    <property type="component" value="Chromosome"/>
</dbReference>
<sequence>MTAPETVAITPNQHRRAVNLLASMILDHHYAQHRSAVQSGEQPPTPA</sequence>
<evidence type="ECO:0000313" key="1">
    <source>
        <dbReference type="EMBL" id="QSB14839.1"/>
    </source>
</evidence>
<name>A0A895YH47_9ACTN</name>
<reference evidence="1" key="1">
    <citation type="submission" date="2021-02" db="EMBL/GenBank/DDBJ databases">
        <title>Natrosporangium hydrolyticum gen. nov., sp. nov, a haloalkaliphilic actinobacterium from a soda solonchak soil.</title>
        <authorList>
            <person name="Sorokin D.Y."/>
            <person name="Khijniak T.V."/>
            <person name="Zakharycheva A.P."/>
            <person name="Boueva O.V."/>
            <person name="Ariskina E.V."/>
            <person name="Hahnke R.L."/>
            <person name="Bunk B."/>
            <person name="Sproer C."/>
            <person name="Schumann P."/>
            <person name="Evtushenko L.I."/>
            <person name="Kublanov I.V."/>
        </authorList>
    </citation>
    <scope>NUCLEOTIDE SEQUENCE</scope>
    <source>
        <strain evidence="1">DSM 106523</strain>
    </source>
</reference>
<protein>
    <submittedName>
        <fullName evidence="1">Uncharacterized protein</fullName>
    </submittedName>
</protein>
<gene>
    <name evidence="1" type="ORF">JQS43_00075</name>
</gene>
<dbReference type="AlphaFoldDB" id="A0A895YH47"/>
<organism evidence="1 2">
    <name type="scientific">Natronosporangium hydrolyticum</name>
    <dbReference type="NCBI Taxonomy" id="2811111"/>
    <lineage>
        <taxon>Bacteria</taxon>
        <taxon>Bacillati</taxon>
        <taxon>Actinomycetota</taxon>
        <taxon>Actinomycetes</taxon>
        <taxon>Micromonosporales</taxon>
        <taxon>Micromonosporaceae</taxon>
        <taxon>Natronosporangium</taxon>
    </lineage>
</organism>